<evidence type="ECO:0000313" key="5">
    <source>
        <dbReference type="Proteomes" id="UP000748756"/>
    </source>
</evidence>
<gene>
    <name evidence="4" type="ORF">BG015_011944</name>
</gene>
<keyword evidence="5" id="KW-1185">Reference proteome</keyword>
<evidence type="ECO:0008006" key="6">
    <source>
        <dbReference type="Google" id="ProtNLM"/>
    </source>
</evidence>
<dbReference type="EMBL" id="JAAAUQ010000963">
    <property type="protein sequence ID" value="KAF9145303.1"/>
    <property type="molecule type" value="Genomic_DNA"/>
</dbReference>
<name>A0A9P5RUM8_9FUNG</name>
<evidence type="ECO:0000313" key="4">
    <source>
        <dbReference type="EMBL" id="KAF9145303.1"/>
    </source>
</evidence>
<dbReference type="Proteomes" id="UP000748756">
    <property type="component" value="Unassembled WGS sequence"/>
</dbReference>
<feature type="region of interest" description="Disordered" evidence="2">
    <location>
        <begin position="18"/>
        <end position="47"/>
    </location>
</feature>
<proteinExistence type="predicted"/>
<feature type="compositionally biased region" description="Low complexity" evidence="2">
    <location>
        <begin position="145"/>
        <end position="170"/>
    </location>
</feature>
<feature type="region of interest" description="Disordered" evidence="2">
    <location>
        <begin position="145"/>
        <end position="176"/>
    </location>
</feature>
<dbReference type="AlphaFoldDB" id="A0A9P5RUM8"/>
<keyword evidence="3" id="KW-0812">Transmembrane</keyword>
<evidence type="ECO:0000256" key="1">
    <source>
        <dbReference type="SAM" id="Coils"/>
    </source>
</evidence>
<protein>
    <recommendedName>
        <fullName evidence="6">Transmembrane protein</fullName>
    </recommendedName>
</protein>
<feature type="coiled-coil region" evidence="1">
    <location>
        <begin position="394"/>
        <end position="442"/>
    </location>
</feature>
<evidence type="ECO:0000256" key="3">
    <source>
        <dbReference type="SAM" id="Phobius"/>
    </source>
</evidence>
<keyword evidence="3" id="KW-1133">Transmembrane helix</keyword>
<feature type="transmembrane region" description="Helical" evidence="3">
    <location>
        <begin position="74"/>
        <end position="91"/>
    </location>
</feature>
<reference evidence="4" key="1">
    <citation type="journal article" date="2020" name="Fungal Divers.">
        <title>Resolving the Mortierellaceae phylogeny through synthesis of multi-gene phylogenetics and phylogenomics.</title>
        <authorList>
            <person name="Vandepol N."/>
            <person name="Liber J."/>
            <person name="Desiro A."/>
            <person name="Na H."/>
            <person name="Kennedy M."/>
            <person name="Barry K."/>
            <person name="Grigoriev I.V."/>
            <person name="Miller A.N."/>
            <person name="O'Donnell K."/>
            <person name="Stajich J.E."/>
            <person name="Bonito G."/>
        </authorList>
    </citation>
    <scope>NUCLEOTIDE SEQUENCE</scope>
    <source>
        <strain evidence="4">NRRL 6426</strain>
    </source>
</reference>
<keyword evidence="3" id="KW-0472">Membrane</keyword>
<organism evidence="4 5">
    <name type="scientific">Linnemannia schmuckeri</name>
    <dbReference type="NCBI Taxonomy" id="64567"/>
    <lineage>
        <taxon>Eukaryota</taxon>
        <taxon>Fungi</taxon>
        <taxon>Fungi incertae sedis</taxon>
        <taxon>Mucoromycota</taxon>
        <taxon>Mortierellomycotina</taxon>
        <taxon>Mortierellomycetes</taxon>
        <taxon>Mortierellales</taxon>
        <taxon>Mortierellaceae</taxon>
        <taxon>Linnemannia</taxon>
    </lineage>
</organism>
<keyword evidence="1" id="KW-0175">Coiled coil</keyword>
<evidence type="ECO:0000256" key="2">
    <source>
        <dbReference type="SAM" id="MobiDB-lite"/>
    </source>
</evidence>
<comment type="caution">
    <text evidence="4">The sequence shown here is derived from an EMBL/GenBank/DDBJ whole genome shotgun (WGS) entry which is preliminary data.</text>
</comment>
<sequence length="444" mass="48952">MGNTLVGPGVLRDTLQYPPTTEGSIMVGRNNSNSNGSHYYQQHSTSTPSVPLGGLGGLLATPPSTMGTRFRRSYFGQFVFLIGLLSLIIFLQDSMLSSSSSVKDPVFVVGNPEDVRNERKGGLGGLSGGYSRVQTVTTSITQDPLLGQQQKQQRQQSTPLPQPLQPQQEQPQDEKEEWLMEAERLLKADEAGEEKMTETVAAVMKTTAMIEPAAFTPSGINNDNNHSNSDDRIGGMKEKTMQWMKTFANLLLGHGPLDLDEVVVVEQENKVRHGMVDDEGLAVFIPETKQQGQEAEIVSLPAVAVMDLPGQESIPEYQILSNPATVNLTPPPPLQAPPLAEPIHAKHHWTPSRIQKALDPTLEALTLLPPPRPQDKGDKLSRLEIVTWQQDQDLTECRGQKDNYEHDIENLRHVIEEQDSDLRDLRGQIEALKAQAAAFEVELK</sequence>
<accession>A0A9P5RUM8</accession>
<dbReference type="OrthoDB" id="2442909at2759"/>